<dbReference type="PANTHER" id="PTHR45890:SF1">
    <property type="entry name" value="AARF DOMAIN CONTAINING KINASE 2"/>
    <property type="match status" value="1"/>
</dbReference>
<gene>
    <name evidence="3" type="ORF">GSTUM_00004411001</name>
</gene>
<organism evidence="3 4">
    <name type="scientific">Tuber melanosporum (strain Mel28)</name>
    <name type="common">Perigord black truffle</name>
    <dbReference type="NCBI Taxonomy" id="656061"/>
    <lineage>
        <taxon>Eukaryota</taxon>
        <taxon>Fungi</taxon>
        <taxon>Dikarya</taxon>
        <taxon>Ascomycota</taxon>
        <taxon>Pezizomycotina</taxon>
        <taxon>Pezizomycetes</taxon>
        <taxon>Pezizales</taxon>
        <taxon>Tuberaceae</taxon>
        <taxon>Tuber</taxon>
    </lineage>
</organism>
<sequence length="725" mass="82333">MGVMALSCRRLSTIPFLRSPPKPIFTIRHTLSRSSYRSPFTTYSNPFPNQPIRWPRPNRNYTLWIGSASLAFALHLGLSPPLTLETGATGSEKTAEQLMLEESERERLEPCRALSGQPLILRILKRAQLLAIKCVIEPIATGLRFVHLVVIFLPVILSIPLACIGPRQPDRCSERIGTIWWYSFLIKSMERAGPTFIKLGQWAASRTDIFPAEMCEMMSKLHSDARAHSLRDTKRTISQAFGGRHFDEIFEEFDQKPLGIGAVAQVYRAKLSPHLLPRLHELGETDFKKNLRRKVDVLVKKAPYQGVPSSYVAVKVLHPKVDRTVHRDLRIIYFFASLLNLVPTLEWLSLPDEVDKFSEMMRLQLDLRIEANNLSRFRSNFGDRTTVTFPLPYSNYTTREVLIEEFAHGVPLSFFLESGAGPFRKEMADMGLDAFLHMLIMDNFIHADLHPGNIMVRFYKLEPLPSLSQFPLVVPGRKASARGADNHKEVTEEVISRLIPHRGNPQEWQKELNLLDNEGYRPQLIFIDTGLVTELNSVNRRNFLDLFRAIAEFDGYRVGHLMIERCRSPSAVIDNEIFTLKMQHLILAVKSRTLALGNIKIGDLLTQVLQMVRVHHVRMEGDFINVVLSILLLEGIGRSLDPNLDLLKRYTVLGRYFELLADICSSLPMLRSIGAGSGAQMLGKRGKSDLGLLKVWIALEARQFINSSVEDVENLVKYDLLSPNL</sequence>
<dbReference type="eggNOG" id="KOG1236">
    <property type="taxonomic scope" value="Eukaryota"/>
</dbReference>
<name>D5G6B7_TUBMM</name>
<evidence type="ECO:0000313" key="3">
    <source>
        <dbReference type="EMBL" id="CAZ80060.1"/>
    </source>
</evidence>
<keyword evidence="4" id="KW-1185">Reference proteome</keyword>
<evidence type="ECO:0000313" key="4">
    <source>
        <dbReference type="Proteomes" id="UP000006911"/>
    </source>
</evidence>
<evidence type="ECO:0000256" key="1">
    <source>
        <dbReference type="ARBA" id="ARBA00009670"/>
    </source>
</evidence>
<dbReference type="KEGG" id="tml:GSTUM_00004411001"/>
<protein>
    <submittedName>
        <fullName evidence="3">(Perigord truffle) hypothetical protein</fullName>
    </submittedName>
</protein>
<dbReference type="InterPro" id="IPR011009">
    <property type="entry name" value="Kinase-like_dom_sf"/>
</dbReference>
<dbReference type="GO" id="GO:0005739">
    <property type="term" value="C:mitochondrion"/>
    <property type="evidence" value="ECO:0007669"/>
    <property type="project" value="TreeGrafter"/>
</dbReference>
<proteinExistence type="inferred from homology"/>
<dbReference type="GeneID" id="9187431"/>
<dbReference type="EMBL" id="FN430009">
    <property type="protein sequence ID" value="CAZ80060.1"/>
    <property type="molecule type" value="Genomic_DNA"/>
</dbReference>
<dbReference type="RefSeq" id="XP_002835903.1">
    <property type="nucleotide sequence ID" value="XM_002835857.1"/>
</dbReference>
<dbReference type="OMA" id="SMVRTHH"/>
<dbReference type="InterPro" id="IPR004147">
    <property type="entry name" value="ABC1_dom"/>
</dbReference>
<feature type="domain" description="ABC1 atypical kinase-like" evidence="2">
    <location>
        <begin position="220"/>
        <end position="272"/>
    </location>
</feature>
<dbReference type="Proteomes" id="UP000006911">
    <property type="component" value="Unassembled WGS sequence"/>
</dbReference>
<dbReference type="InParanoid" id="D5G6B7"/>
<dbReference type="PANTHER" id="PTHR45890">
    <property type="entry name" value="AARF DOMAIN CONTAINING KINASE 2 (PREDICTED)"/>
    <property type="match status" value="1"/>
</dbReference>
<reference evidence="3 4" key="1">
    <citation type="journal article" date="2010" name="Nature">
        <title>Perigord black truffle genome uncovers evolutionary origins and mechanisms of symbiosis.</title>
        <authorList>
            <person name="Martin F."/>
            <person name="Kohler A."/>
            <person name="Murat C."/>
            <person name="Balestrini R."/>
            <person name="Coutinho P.M."/>
            <person name="Jaillon O."/>
            <person name="Montanini B."/>
            <person name="Morin E."/>
            <person name="Noel B."/>
            <person name="Percudani R."/>
            <person name="Porcel B."/>
            <person name="Rubini A."/>
            <person name="Amicucci A."/>
            <person name="Amselem J."/>
            <person name="Anthouard V."/>
            <person name="Arcioni S."/>
            <person name="Artiguenave F."/>
            <person name="Aury J.M."/>
            <person name="Ballario P."/>
            <person name="Bolchi A."/>
            <person name="Brenna A."/>
            <person name="Brun A."/>
            <person name="Buee M."/>
            <person name="Cantarel B."/>
            <person name="Chevalier G."/>
            <person name="Couloux A."/>
            <person name="Da Silva C."/>
            <person name="Denoeud F."/>
            <person name="Duplessis S."/>
            <person name="Ghignone S."/>
            <person name="Hilselberger B."/>
            <person name="Iotti M."/>
            <person name="Marcais B."/>
            <person name="Mello A."/>
            <person name="Miranda M."/>
            <person name="Pacioni G."/>
            <person name="Quesneville H."/>
            <person name="Riccioni C."/>
            <person name="Ruotolo R."/>
            <person name="Splivallo R."/>
            <person name="Stocchi V."/>
            <person name="Tisserant E."/>
            <person name="Viscomi A.R."/>
            <person name="Zambonelli A."/>
            <person name="Zampieri E."/>
            <person name="Henrissat B."/>
            <person name="Lebrun M.H."/>
            <person name="Paolocci F."/>
            <person name="Bonfante P."/>
            <person name="Ottonello S."/>
            <person name="Wincker P."/>
        </authorList>
    </citation>
    <scope>NUCLEOTIDE SEQUENCE [LARGE SCALE GENOMIC DNA]</scope>
    <source>
        <strain evidence="3 4">Mel28</strain>
    </source>
</reference>
<dbReference type="AlphaFoldDB" id="D5G6B7"/>
<dbReference type="CDD" id="cd13971">
    <property type="entry name" value="ADCK2-like"/>
    <property type="match status" value="1"/>
</dbReference>
<dbReference type="SUPFAM" id="SSF56112">
    <property type="entry name" value="Protein kinase-like (PK-like)"/>
    <property type="match status" value="1"/>
</dbReference>
<dbReference type="InterPro" id="IPR052402">
    <property type="entry name" value="ADCK_kinase"/>
</dbReference>
<evidence type="ECO:0000259" key="2">
    <source>
        <dbReference type="Pfam" id="PF03109"/>
    </source>
</evidence>
<comment type="similarity">
    <text evidence="1">Belongs to the protein kinase superfamily. ADCK protein kinase family.</text>
</comment>
<dbReference type="STRING" id="656061.D5G6B7"/>
<dbReference type="InterPro" id="IPR044095">
    <property type="entry name" value="ADCK2_dom"/>
</dbReference>
<dbReference type="HOGENOM" id="CLU_006533_6_0_1"/>
<accession>D5G6B7</accession>
<feature type="domain" description="ABC1 atypical kinase-like" evidence="2">
    <location>
        <begin position="310"/>
        <end position="457"/>
    </location>
</feature>
<dbReference type="Pfam" id="PF03109">
    <property type="entry name" value="ABC1"/>
    <property type="match status" value="2"/>
</dbReference>
<dbReference type="FunCoup" id="D5G6B7">
    <property type="interactions" value="88"/>
</dbReference>